<dbReference type="EMBL" id="JXDG01000011">
    <property type="protein sequence ID" value="KIH85167.1"/>
    <property type="molecule type" value="Genomic_DNA"/>
</dbReference>
<dbReference type="PATRIC" id="fig|226910.6.peg.1147"/>
<evidence type="ECO:0000313" key="2">
    <source>
        <dbReference type="Proteomes" id="UP000031535"/>
    </source>
</evidence>
<evidence type="ECO:0000313" key="1">
    <source>
        <dbReference type="EMBL" id="KIH85167.1"/>
    </source>
</evidence>
<dbReference type="Proteomes" id="UP000031535">
    <property type="component" value="Unassembled WGS sequence"/>
</dbReference>
<accession>A0A0C2IJW4</accession>
<reference evidence="1 2" key="1">
    <citation type="submission" date="2015-01" db="EMBL/GenBank/DDBJ databases">
        <title>Complete genome of Pseudomonas batumici UCM B-321 producer of the batumin antibiotic with strong antistaphilococcal and potential anticancer activity.</title>
        <authorList>
            <person name="Klochko V.V."/>
            <person name="Zelena L.B."/>
            <person name="Elena K.A."/>
            <person name="Reva O.N."/>
        </authorList>
    </citation>
    <scope>NUCLEOTIDE SEQUENCE [LARGE SCALE GENOMIC DNA]</scope>
    <source>
        <strain evidence="1 2">UCM B-321</strain>
    </source>
</reference>
<name>A0A0C2IJW4_9PSED</name>
<comment type="caution">
    <text evidence="1">The sequence shown here is derived from an EMBL/GenBank/DDBJ whole genome shotgun (WGS) entry which is preliminary data.</text>
</comment>
<proteinExistence type="predicted"/>
<gene>
    <name evidence="1" type="ORF">UCMB321_1155</name>
</gene>
<dbReference type="OrthoDB" id="6996292at2"/>
<keyword evidence="2" id="KW-1185">Reference proteome</keyword>
<sequence>MAKARSIVGFMLFLWTFRASSRPRVRKLSAEELQLLERYRALSQADRTAMYCLLNVMESASRF</sequence>
<dbReference type="RefSeq" id="WP_040064541.1">
    <property type="nucleotide sequence ID" value="NZ_JXDG01000011.1"/>
</dbReference>
<organism evidence="1 2">
    <name type="scientific">Pseudomonas batumici</name>
    <dbReference type="NCBI Taxonomy" id="226910"/>
    <lineage>
        <taxon>Bacteria</taxon>
        <taxon>Pseudomonadati</taxon>
        <taxon>Pseudomonadota</taxon>
        <taxon>Gammaproteobacteria</taxon>
        <taxon>Pseudomonadales</taxon>
        <taxon>Pseudomonadaceae</taxon>
        <taxon>Pseudomonas</taxon>
    </lineage>
</organism>
<protein>
    <submittedName>
        <fullName evidence="1">Uncharacterized protein</fullName>
    </submittedName>
</protein>
<dbReference type="AlphaFoldDB" id="A0A0C2IJW4"/>